<reference evidence="1" key="1">
    <citation type="journal article" date="2022" name="Int. J. Mol. Sci.">
        <title>Draft Genome of Tanacetum Coccineum: Genomic Comparison of Closely Related Tanacetum-Family Plants.</title>
        <authorList>
            <person name="Yamashiro T."/>
            <person name="Shiraishi A."/>
            <person name="Nakayama K."/>
            <person name="Satake H."/>
        </authorList>
    </citation>
    <scope>NUCLEOTIDE SEQUENCE</scope>
</reference>
<keyword evidence="2" id="KW-1185">Reference proteome</keyword>
<dbReference type="Proteomes" id="UP001151760">
    <property type="component" value="Unassembled WGS sequence"/>
</dbReference>
<evidence type="ECO:0000313" key="2">
    <source>
        <dbReference type="Proteomes" id="UP001151760"/>
    </source>
</evidence>
<comment type="caution">
    <text evidence="1">The sequence shown here is derived from an EMBL/GenBank/DDBJ whole genome shotgun (WGS) entry which is preliminary data.</text>
</comment>
<gene>
    <name evidence="1" type="ORF">Tco_0727972</name>
</gene>
<protein>
    <submittedName>
        <fullName evidence="1">Uncharacterized protein</fullName>
    </submittedName>
</protein>
<proteinExistence type="predicted"/>
<sequence length="155" mass="18356">MPNLMMQAQVLKNGPFCFWSLLSCEEKAFIQRGITWDQRLRFRPRTCRLEGWNEENVVIQFVCSLLSLHQLVSRAEVPVKIPQRRNRLLTKAYEQEFEQRIMVRMEERLDQFVDQLDDRINDMMNLLDLVLCEVMVIKTPEPCISLVNVLGNSIR</sequence>
<dbReference type="EMBL" id="BQNB010010498">
    <property type="protein sequence ID" value="GJS78091.1"/>
    <property type="molecule type" value="Genomic_DNA"/>
</dbReference>
<accession>A0ABQ4YM67</accession>
<name>A0ABQ4YM67_9ASTR</name>
<reference evidence="1" key="2">
    <citation type="submission" date="2022-01" db="EMBL/GenBank/DDBJ databases">
        <authorList>
            <person name="Yamashiro T."/>
            <person name="Shiraishi A."/>
            <person name="Satake H."/>
            <person name="Nakayama K."/>
        </authorList>
    </citation>
    <scope>NUCLEOTIDE SEQUENCE</scope>
</reference>
<organism evidence="1 2">
    <name type="scientific">Tanacetum coccineum</name>
    <dbReference type="NCBI Taxonomy" id="301880"/>
    <lineage>
        <taxon>Eukaryota</taxon>
        <taxon>Viridiplantae</taxon>
        <taxon>Streptophyta</taxon>
        <taxon>Embryophyta</taxon>
        <taxon>Tracheophyta</taxon>
        <taxon>Spermatophyta</taxon>
        <taxon>Magnoliopsida</taxon>
        <taxon>eudicotyledons</taxon>
        <taxon>Gunneridae</taxon>
        <taxon>Pentapetalae</taxon>
        <taxon>asterids</taxon>
        <taxon>campanulids</taxon>
        <taxon>Asterales</taxon>
        <taxon>Asteraceae</taxon>
        <taxon>Asteroideae</taxon>
        <taxon>Anthemideae</taxon>
        <taxon>Anthemidinae</taxon>
        <taxon>Tanacetum</taxon>
    </lineage>
</organism>
<evidence type="ECO:0000313" key="1">
    <source>
        <dbReference type="EMBL" id="GJS78091.1"/>
    </source>
</evidence>